<proteinExistence type="predicted"/>
<reference evidence="3" key="1">
    <citation type="submission" date="2022-11" db="UniProtKB">
        <authorList>
            <consortium name="WormBaseParasite"/>
        </authorList>
    </citation>
    <scope>IDENTIFICATION</scope>
</reference>
<sequence>MKDNPGYENQKTDSEKLMELIVALTKRVGDLELKVVNDANTITELQENVKKLQEEVSELKKGKQSPKCTTPSPSKTPPKKTPSPKKDPVSKEIK</sequence>
<dbReference type="Proteomes" id="UP000887563">
    <property type="component" value="Unplaced"/>
</dbReference>
<dbReference type="WBParaSite" id="Minc3s01507g24346">
    <property type="protein sequence ID" value="Minc3s01507g24346"/>
    <property type="gene ID" value="Minc3s01507g24346"/>
</dbReference>
<evidence type="ECO:0000256" key="1">
    <source>
        <dbReference type="SAM" id="MobiDB-lite"/>
    </source>
</evidence>
<evidence type="ECO:0000313" key="2">
    <source>
        <dbReference type="Proteomes" id="UP000887563"/>
    </source>
</evidence>
<feature type="compositionally biased region" description="Basic and acidic residues" evidence="1">
    <location>
        <begin position="84"/>
        <end position="94"/>
    </location>
</feature>
<accession>A0A914MCD0</accession>
<name>A0A914MCD0_MELIC</name>
<organism evidence="2 3">
    <name type="scientific">Meloidogyne incognita</name>
    <name type="common">Southern root-knot nematode worm</name>
    <name type="synonym">Oxyuris incognita</name>
    <dbReference type="NCBI Taxonomy" id="6306"/>
    <lineage>
        <taxon>Eukaryota</taxon>
        <taxon>Metazoa</taxon>
        <taxon>Ecdysozoa</taxon>
        <taxon>Nematoda</taxon>
        <taxon>Chromadorea</taxon>
        <taxon>Rhabditida</taxon>
        <taxon>Tylenchina</taxon>
        <taxon>Tylenchomorpha</taxon>
        <taxon>Tylenchoidea</taxon>
        <taxon>Meloidogynidae</taxon>
        <taxon>Meloidogyninae</taxon>
        <taxon>Meloidogyne</taxon>
        <taxon>Meloidogyne incognita group</taxon>
    </lineage>
</organism>
<evidence type="ECO:0000313" key="3">
    <source>
        <dbReference type="WBParaSite" id="Minc3s01507g24346"/>
    </source>
</evidence>
<feature type="region of interest" description="Disordered" evidence="1">
    <location>
        <begin position="56"/>
        <end position="94"/>
    </location>
</feature>
<keyword evidence="2" id="KW-1185">Reference proteome</keyword>
<dbReference type="AlphaFoldDB" id="A0A914MCD0"/>
<protein>
    <submittedName>
        <fullName evidence="3">Candidate secreted effector</fullName>
    </submittedName>
</protein>